<evidence type="ECO:0000256" key="1">
    <source>
        <dbReference type="SAM" id="Phobius"/>
    </source>
</evidence>
<protein>
    <submittedName>
        <fullName evidence="2">Uncharacterized protein</fullName>
    </submittedName>
</protein>
<sequence length="274" mass="31562">MNELSKGWKIRHSLYFLWFLTILFFFIAFLHTGIRASNRRWMLYSLLYALPFLISFMLFILGVLPVLENLLFNLGLVGFLLGIVHAFLIRKDYLRQLAVKQGKLDSQVTPAAMGLEEAVEKWERENPEATDETEEQTSAPAKRLKEAKSNIKTGWITGVILASFNVVLILFMMFFNPDFLGIVWAETFIDIALMFLLSLGIYKASRFCAVSLLLYYWASQLFLRFGTEFSNAASLFMVAVFSYFFIQGIRGTYQYHKLKKEMLPTVEDNQSQGA</sequence>
<feature type="transmembrane region" description="Helical" evidence="1">
    <location>
        <begin position="232"/>
        <end position="253"/>
    </location>
</feature>
<feature type="transmembrane region" description="Helical" evidence="1">
    <location>
        <begin position="42"/>
        <end position="64"/>
    </location>
</feature>
<evidence type="ECO:0000313" key="3">
    <source>
        <dbReference type="Proteomes" id="UP000278746"/>
    </source>
</evidence>
<keyword evidence="1" id="KW-0812">Transmembrane</keyword>
<dbReference type="RefSeq" id="WP_122901681.1">
    <property type="nucleotide sequence ID" value="NZ_RHIB01000004.1"/>
</dbReference>
<dbReference type="EMBL" id="RHIB01000004">
    <property type="protein sequence ID" value="RNA66258.1"/>
    <property type="molecule type" value="Genomic_DNA"/>
</dbReference>
<dbReference type="Proteomes" id="UP000278746">
    <property type="component" value="Unassembled WGS sequence"/>
</dbReference>
<gene>
    <name evidence="2" type="ORF">EBO34_19245</name>
</gene>
<feature type="transmembrane region" description="Helical" evidence="1">
    <location>
        <begin position="181"/>
        <end position="200"/>
    </location>
</feature>
<keyword evidence="3" id="KW-1185">Reference proteome</keyword>
<name>A0A3M7TLA8_9BACI</name>
<proteinExistence type="predicted"/>
<keyword evidence="1" id="KW-0472">Membrane</keyword>
<evidence type="ECO:0000313" key="2">
    <source>
        <dbReference type="EMBL" id="RNA66258.1"/>
    </source>
</evidence>
<feature type="transmembrane region" description="Helical" evidence="1">
    <location>
        <begin position="70"/>
        <end position="89"/>
    </location>
</feature>
<keyword evidence="1" id="KW-1133">Transmembrane helix</keyword>
<feature type="transmembrane region" description="Helical" evidence="1">
    <location>
        <begin position="12"/>
        <end position="30"/>
    </location>
</feature>
<reference evidence="2 3" key="1">
    <citation type="submission" date="2018-10" db="EMBL/GenBank/DDBJ databases">
        <title>Bacillus Keqinensis sp. nov., a moderately halophilic bacterium isolated from a saline-alkaline lake.</title>
        <authorList>
            <person name="Wang H."/>
        </authorList>
    </citation>
    <scope>NUCLEOTIDE SEQUENCE [LARGE SCALE GENOMIC DNA]</scope>
    <source>
        <strain evidence="2 3">KQ-3</strain>
    </source>
</reference>
<feature type="transmembrane region" description="Helical" evidence="1">
    <location>
        <begin position="207"/>
        <end position="226"/>
    </location>
</feature>
<dbReference type="OrthoDB" id="9816462at2"/>
<organism evidence="2 3">
    <name type="scientific">Alteribacter keqinensis</name>
    <dbReference type="NCBI Taxonomy" id="2483800"/>
    <lineage>
        <taxon>Bacteria</taxon>
        <taxon>Bacillati</taxon>
        <taxon>Bacillota</taxon>
        <taxon>Bacilli</taxon>
        <taxon>Bacillales</taxon>
        <taxon>Bacillaceae</taxon>
        <taxon>Alteribacter</taxon>
    </lineage>
</organism>
<comment type="caution">
    <text evidence="2">The sequence shown here is derived from an EMBL/GenBank/DDBJ whole genome shotgun (WGS) entry which is preliminary data.</text>
</comment>
<accession>A0A3M7TLA8</accession>
<feature type="transmembrane region" description="Helical" evidence="1">
    <location>
        <begin position="153"/>
        <end position="175"/>
    </location>
</feature>
<dbReference type="AlphaFoldDB" id="A0A3M7TLA8"/>